<dbReference type="EMBL" id="JADBGF010000001">
    <property type="protein sequence ID" value="MBE1601278.1"/>
    <property type="molecule type" value="Genomic_DNA"/>
</dbReference>
<proteinExistence type="predicted"/>
<comment type="caution">
    <text evidence="1">The sequence shown here is derived from an EMBL/GenBank/DDBJ whole genome shotgun (WGS) entry which is preliminary data.</text>
</comment>
<keyword evidence="2" id="KW-1185">Reference proteome</keyword>
<gene>
    <name evidence="1" type="ORF">H4687_007407</name>
</gene>
<dbReference type="Proteomes" id="UP000629287">
    <property type="component" value="Unassembled WGS sequence"/>
</dbReference>
<protein>
    <submittedName>
        <fullName evidence="1">Zn finger protein HypA/HybF involved in hydrogenase expression</fullName>
    </submittedName>
</protein>
<accession>A0A8I0PGS6</accession>
<dbReference type="AlphaFoldDB" id="A0A8I0PGS6"/>
<organism evidence="1 2">
    <name type="scientific">Streptomyces stelliscabiei</name>
    <dbReference type="NCBI Taxonomy" id="146820"/>
    <lineage>
        <taxon>Bacteria</taxon>
        <taxon>Bacillati</taxon>
        <taxon>Actinomycetota</taxon>
        <taxon>Actinomycetes</taxon>
        <taxon>Kitasatosporales</taxon>
        <taxon>Streptomycetaceae</taxon>
        <taxon>Streptomyces</taxon>
    </lineage>
</organism>
<evidence type="ECO:0000313" key="2">
    <source>
        <dbReference type="Proteomes" id="UP000629287"/>
    </source>
</evidence>
<dbReference type="RefSeq" id="WP_046913344.1">
    <property type="nucleotide sequence ID" value="NZ_JADBGF010000001.1"/>
</dbReference>
<name>A0A8I0PGS6_9ACTN</name>
<dbReference type="GeneID" id="86831904"/>
<dbReference type="OrthoDB" id="3539102at2"/>
<evidence type="ECO:0000313" key="1">
    <source>
        <dbReference type="EMBL" id="MBE1601278.1"/>
    </source>
</evidence>
<reference evidence="1 2" key="1">
    <citation type="submission" date="2020-10" db="EMBL/GenBank/DDBJ databases">
        <title>Sequencing the genomes of 1000 actinobacteria strains.</title>
        <authorList>
            <person name="Klenk H.-P."/>
        </authorList>
    </citation>
    <scope>NUCLEOTIDE SEQUENCE [LARGE SCALE GENOMIC DNA]</scope>
    <source>
        <strain evidence="1 2">DSM 41803</strain>
    </source>
</reference>
<sequence>MLIAMAAAVLWLGGYAVLCAVRPFAPCRRCDGLGEIERFGKTKMCPRCLGKKLRLRVGRRAHNAWRRTHQAGAR</sequence>